<keyword evidence="3" id="KW-1185">Reference proteome</keyword>
<dbReference type="EMBL" id="JADQAZ010000001">
    <property type="protein sequence ID" value="MBT0956394.1"/>
    <property type="molecule type" value="Genomic_DNA"/>
</dbReference>
<name>A0AAP2CL60_9RHOB</name>
<keyword evidence="1" id="KW-1133">Transmembrane helix</keyword>
<comment type="caution">
    <text evidence="2">The sequence shown here is derived from an EMBL/GenBank/DDBJ whole genome shotgun (WGS) entry which is preliminary data.</text>
</comment>
<sequence length="298" mass="32489">MLQTVITQKRRIGFFAGVMTYGFWIMGMLPGTGFVAQAMSFLLALPIMAAVAAAVCLWQPQRRGWLEAICFGVLLGSIIGATTRWDGLIGLPLSILFAAGSVMLLHHDWRRILPFRMTVPLTGAATIATADREVLEMCIPGGDEPMISQRFQDIEEDPDEEGAYMAGWIKSGALAEEATLRLVDIRAPKSANLMIEGEDDQGRISETFLTVRANAIDPFSCRLVLTERRSDMALGEAIEFWFDNAPAEEAQNIARVVAKRPQPEPEAVAPLADAAANKQVDPVDISTLNSVRKAVANS</sequence>
<accession>A0AAP2CL60</accession>
<gene>
    <name evidence="2" type="ORF">IV417_03265</name>
</gene>
<reference evidence="2 3" key="1">
    <citation type="journal article" date="2021" name="Arch. Microbiol.">
        <title>Harenicola maris gen. nov., sp. nov. isolated from the Sea of Japan shallow sediments.</title>
        <authorList>
            <person name="Romanenko L.A."/>
            <person name="Kurilenko V.V."/>
            <person name="Chernysheva N.Y."/>
            <person name="Tekutyeva L.A."/>
            <person name="Velansky P.V."/>
            <person name="Svetashev V.I."/>
            <person name="Isaeva M.P."/>
        </authorList>
    </citation>
    <scope>NUCLEOTIDE SEQUENCE [LARGE SCALE GENOMIC DNA]</scope>
    <source>
        <strain evidence="2 3">KMM 3653</strain>
    </source>
</reference>
<feature type="transmembrane region" description="Helical" evidence="1">
    <location>
        <begin position="89"/>
        <end position="107"/>
    </location>
</feature>
<dbReference type="RefSeq" id="WP_327792599.1">
    <property type="nucleotide sequence ID" value="NZ_JADQAZ010000001.1"/>
</dbReference>
<evidence type="ECO:0000256" key="1">
    <source>
        <dbReference type="SAM" id="Phobius"/>
    </source>
</evidence>
<keyword evidence="1" id="KW-0812">Transmembrane</keyword>
<feature type="transmembrane region" description="Helical" evidence="1">
    <location>
        <begin position="12"/>
        <end position="29"/>
    </location>
</feature>
<keyword evidence="1" id="KW-0472">Membrane</keyword>
<dbReference type="AlphaFoldDB" id="A0AAP2CL60"/>
<dbReference type="Proteomes" id="UP001315686">
    <property type="component" value="Unassembled WGS sequence"/>
</dbReference>
<evidence type="ECO:0000313" key="3">
    <source>
        <dbReference type="Proteomes" id="UP001315686"/>
    </source>
</evidence>
<proteinExistence type="predicted"/>
<organism evidence="2 3">
    <name type="scientific">Harenicola maris</name>
    <dbReference type="NCBI Taxonomy" id="2841044"/>
    <lineage>
        <taxon>Bacteria</taxon>
        <taxon>Pseudomonadati</taxon>
        <taxon>Pseudomonadota</taxon>
        <taxon>Alphaproteobacteria</taxon>
        <taxon>Rhodobacterales</taxon>
        <taxon>Paracoccaceae</taxon>
        <taxon>Harenicola</taxon>
    </lineage>
</organism>
<protein>
    <submittedName>
        <fullName evidence="2">Uncharacterized protein</fullName>
    </submittedName>
</protein>
<evidence type="ECO:0000313" key="2">
    <source>
        <dbReference type="EMBL" id="MBT0956394.1"/>
    </source>
</evidence>
<feature type="transmembrane region" description="Helical" evidence="1">
    <location>
        <begin position="35"/>
        <end position="58"/>
    </location>
</feature>
<feature type="transmembrane region" description="Helical" evidence="1">
    <location>
        <begin position="65"/>
        <end position="83"/>
    </location>
</feature>